<keyword evidence="9" id="KW-0406">Ion transport</keyword>
<evidence type="ECO:0000256" key="9">
    <source>
        <dbReference type="ARBA" id="ARBA00023065"/>
    </source>
</evidence>
<evidence type="ECO:0000256" key="8">
    <source>
        <dbReference type="ARBA" id="ARBA00023004"/>
    </source>
</evidence>
<dbReference type="PROSITE" id="PS52016">
    <property type="entry name" value="TONB_DEPENDENT_REC_3"/>
    <property type="match status" value="1"/>
</dbReference>
<keyword evidence="13 14" id="KW-0998">Cell outer membrane</keyword>
<evidence type="ECO:0000256" key="13">
    <source>
        <dbReference type="ARBA" id="ARBA00023237"/>
    </source>
</evidence>
<evidence type="ECO:0000256" key="3">
    <source>
        <dbReference type="ARBA" id="ARBA00022448"/>
    </source>
</evidence>
<accession>A0A212K6Y6</accession>
<evidence type="ECO:0000256" key="11">
    <source>
        <dbReference type="ARBA" id="ARBA00023136"/>
    </source>
</evidence>
<name>A0A212K6Y6_9BACT</name>
<reference evidence="18" key="1">
    <citation type="submission" date="2016-04" db="EMBL/GenBank/DDBJ databases">
        <authorList>
            <person name="Evans L.H."/>
            <person name="Alamgir A."/>
            <person name="Owens N."/>
            <person name="Weber N.D."/>
            <person name="Virtaneva K."/>
            <person name="Barbian K."/>
            <person name="Babar A."/>
            <person name="Rosenke K."/>
        </authorList>
    </citation>
    <scope>NUCLEOTIDE SEQUENCE</scope>
    <source>
        <strain evidence="18">86-1</strain>
    </source>
</reference>
<dbReference type="PANTHER" id="PTHR32552">
    <property type="entry name" value="FERRICHROME IRON RECEPTOR-RELATED"/>
    <property type="match status" value="1"/>
</dbReference>
<gene>
    <name evidence="18" type="ORF">KL86DYS1_31657</name>
</gene>
<keyword evidence="6 14" id="KW-0812">Transmembrane</keyword>
<dbReference type="Pfam" id="PF07715">
    <property type="entry name" value="Plug"/>
    <property type="match status" value="1"/>
</dbReference>
<keyword evidence="4 14" id="KW-1134">Transmembrane beta strand</keyword>
<dbReference type="InterPro" id="IPR010105">
    <property type="entry name" value="TonB_sidphr_rcpt"/>
</dbReference>
<dbReference type="InterPro" id="IPR000531">
    <property type="entry name" value="Beta-barrel_TonB"/>
</dbReference>
<dbReference type="Gene3D" id="2.170.130.10">
    <property type="entry name" value="TonB-dependent receptor, plug domain"/>
    <property type="match status" value="1"/>
</dbReference>
<proteinExistence type="inferred from homology"/>
<sequence>MKTNTLNPLRIVFSFMITITSLVPVFAQNNGKISGRVINKDGEPIELVSVGIQGSRTGNYTDEGGNFFLTVPVGKHIVHFSILGHKNKEVDVDVVANKTADLGDVELDVSDNVLNEVVVSAMITKFAQKKSDYVARMPISNLENPQVYTVVPKELLSEQIAVDFRNVLTASPGVGSATLGVGSGGTGLGMRLRGFAGADGAGSIRNGMATNFVSLSDPANLESIEIIKGPSGTLFGTTLISYGGLVNRVTKRAYDGQGGEVSFSAGAWGLGRATIDYNTVLDKEHKSLFRINSAVHTENSFKDYGINKTIMVSPTFTYNASDRLSFTVDGEYFKSNRTTAYINVTAPEITNMNQLNWDWDRSFASNDVTSKAEVLNIFAEAKYKISDKWTSQTLASYARTDNDANYIFLDVSTPTTLTRRMMHIPSVFTTQQLQQNFNGDFKLGNIRNRFLFGLDYTKLTTDDTRSTVNNYDGATLNIHEDAPAIYLDKYNQAMGSPNRAVATNRFTRTYSAYVSDVVNLTEQLDVMASVRFDRFDDVASDYMQSAWSPKFGVVYQFIKDKASVFANYMNGFKNKGPAAANEDGDIKAFRPEHAFQWEGGFKLEFLDRKLNSTISFYHIKVDDRIRSVTAPAGSAVASYSVQDGTQVSKGFEIDLIANPLPGMHIIAGYGFNQNEFTKGSFEGLRECGTPKHLANFWISHKLLEGSLKGFGLGLGGNFASRSYIDANNKITASGYGKFDATVFYEYSKFRVGIKVNNFTDKRYWLGDYYGETQAPRQFIGNVTYRF</sequence>
<dbReference type="InterPro" id="IPR039426">
    <property type="entry name" value="TonB-dep_rcpt-like"/>
</dbReference>
<dbReference type="InterPro" id="IPR037066">
    <property type="entry name" value="Plug_dom_sf"/>
</dbReference>
<dbReference type="GO" id="GO:0009279">
    <property type="term" value="C:cell outer membrane"/>
    <property type="evidence" value="ECO:0007669"/>
    <property type="project" value="UniProtKB-SubCell"/>
</dbReference>
<dbReference type="EMBL" id="FLUM01000003">
    <property type="protein sequence ID" value="SBW07402.1"/>
    <property type="molecule type" value="Genomic_DNA"/>
</dbReference>
<evidence type="ECO:0000256" key="5">
    <source>
        <dbReference type="ARBA" id="ARBA00022496"/>
    </source>
</evidence>
<dbReference type="NCBIfam" id="TIGR01783">
    <property type="entry name" value="TonB-siderophor"/>
    <property type="match status" value="1"/>
</dbReference>
<evidence type="ECO:0000256" key="4">
    <source>
        <dbReference type="ARBA" id="ARBA00022452"/>
    </source>
</evidence>
<keyword evidence="8" id="KW-0408">Iron</keyword>
<evidence type="ECO:0000313" key="18">
    <source>
        <dbReference type="EMBL" id="SBW07402.1"/>
    </source>
</evidence>
<keyword evidence="3 14" id="KW-0813">Transport</keyword>
<evidence type="ECO:0000256" key="2">
    <source>
        <dbReference type="ARBA" id="ARBA00009810"/>
    </source>
</evidence>
<dbReference type="Gene3D" id="2.60.40.1120">
    <property type="entry name" value="Carboxypeptidase-like, regulatory domain"/>
    <property type="match status" value="1"/>
</dbReference>
<evidence type="ECO:0000256" key="12">
    <source>
        <dbReference type="ARBA" id="ARBA00023170"/>
    </source>
</evidence>
<dbReference type="Gene3D" id="2.40.170.20">
    <property type="entry name" value="TonB-dependent receptor, beta-barrel domain"/>
    <property type="match status" value="1"/>
</dbReference>
<dbReference type="SUPFAM" id="SSF49464">
    <property type="entry name" value="Carboxypeptidase regulatory domain-like"/>
    <property type="match status" value="1"/>
</dbReference>
<evidence type="ECO:0000256" key="10">
    <source>
        <dbReference type="ARBA" id="ARBA00023077"/>
    </source>
</evidence>
<feature type="domain" description="TonB-dependent receptor plug" evidence="17">
    <location>
        <begin position="142"/>
        <end position="237"/>
    </location>
</feature>
<evidence type="ECO:0000256" key="1">
    <source>
        <dbReference type="ARBA" id="ARBA00004571"/>
    </source>
</evidence>
<dbReference type="RefSeq" id="WP_296944701.1">
    <property type="nucleotide sequence ID" value="NZ_LT599032.1"/>
</dbReference>
<organism evidence="18">
    <name type="scientific">uncultured Dysgonomonas sp</name>
    <dbReference type="NCBI Taxonomy" id="206096"/>
    <lineage>
        <taxon>Bacteria</taxon>
        <taxon>Pseudomonadati</taxon>
        <taxon>Bacteroidota</taxon>
        <taxon>Bacteroidia</taxon>
        <taxon>Bacteroidales</taxon>
        <taxon>Dysgonomonadaceae</taxon>
        <taxon>Dysgonomonas</taxon>
        <taxon>environmental samples</taxon>
    </lineage>
</organism>
<dbReference type="SUPFAM" id="SSF56935">
    <property type="entry name" value="Porins"/>
    <property type="match status" value="1"/>
</dbReference>
<dbReference type="InterPro" id="IPR008969">
    <property type="entry name" value="CarboxyPept-like_regulatory"/>
</dbReference>
<dbReference type="GO" id="GO:0038023">
    <property type="term" value="F:signaling receptor activity"/>
    <property type="evidence" value="ECO:0007669"/>
    <property type="project" value="InterPro"/>
</dbReference>
<feature type="domain" description="TonB-dependent receptor-like beta-barrel" evidence="16">
    <location>
        <begin position="321"/>
        <end position="757"/>
    </location>
</feature>
<keyword evidence="11 14" id="KW-0472">Membrane</keyword>
<dbReference type="Pfam" id="PF13715">
    <property type="entry name" value="CarbopepD_reg_2"/>
    <property type="match status" value="1"/>
</dbReference>
<evidence type="ECO:0000259" key="17">
    <source>
        <dbReference type="Pfam" id="PF07715"/>
    </source>
</evidence>
<evidence type="ECO:0000256" key="7">
    <source>
        <dbReference type="ARBA" id="ARBA00022729"/>
    </source>
</evidence>
<keyword evidence="5" id="KW-0410">Iron transport</keyword>
<dbReference type="Pfam" id="PF00593">
    <property type="entry name" value="TonB_dep_Rec_b-barrel"/>
    <property type="match status" value="1"/>
</dbReference>
<dbReference type="GO" id="GO:0015344">
    <property type="term" value="F:siderophore uptake transmembrane transporter activity"/>
    <property type="evidence" value="ECO:0007669"/>
    <property type="project" value="TreeGrafter"/>
</dbReference>
<dbReference type="CDD" id="cd01347">
    <property type="entry name" value="ligand_gated_channel"/>
    <property type="match status" value="1"/>
</dbReference>
<comment type="subcellular location">
    <subcellularLocation>
        <location evidence="1 14">Cell outer membrane</location>
        <topology evidence="1 14">Multi-pass membrane protein</topology>
    </subcellularLocation>
</comment>
<keyword evidence="12 18" id="KW-0675">Receptor</keyword>
<dbReference type="InterPro" id="IPR012910">
    <property type="entry name" value="Plug_dom"/>
</dbReference>
<keyword evidence="7" id="KW-0732">Signal</keyword>
<comment type="similarity">
    <text evidence="2 14 15">Belongs to the TonB-dependent receptor family.</text>
</comment>
<dbReference type="AlphaFoldDB" id="A0A212K6Y6"/>
<dbReference type="InterPro" id="IPR036942">
    <property type="entry name" value="Beta-barrel_TonB_sf"/>
</dbReference>
<dbReference type="PANTHER" id="PTHR32552:SF68">
    <property type="entry name" value="FERRICHROME OUTER MEMBRANE TRANSPORTER_PHAGE RECEPTOR"/>
    <property type="match status" value="1"/>
</dbReference>
<evidence type="ECO:0000256" key="6">
    <source>
        <dbReference type="ARBA" id="ARBA00022692"/>
    </source>
</evidence>
<evidence type="ECO:0000256" key="14">
    <source>
        <dbReference type="PROSITE-ProRule" id="PRU01360"/>
    </source>
</evidence>
<protein>
    <submittedName>
        <fullName evidence="18">TonB-dependent siderophore receptor</fullName>
    </submittedName>
</protein>
<dbReference type="GO" id="GO:0015891">
    <property type="term" value="P:siderophore transport"/>
    <property type="evidence" value="ECO:0007669"/>
    <property type="project" value="InterPro"/>
</dbReference>
<keyword evidence="10 15" id="KW-0798">TonB box</keyword>
<evidence type="ECO:0000256" key="15">
    <source>
        <dbReference type="RuleBase" id="RU003357"/>
    </source>
</evidence>
<evidence type="ECO:0000259" key="16">
    <source>
        <dbReference type="Pfam" id="PF00593"/>
    </source>
</evidence>